<evidence type="ECO:0000313" key="6">
    <source>
        <dbReference type="EMBL" id="WAR20883.1"/>
    </source>
</evidence>
<keyword evidence="2" id="KW-0227">DNA damage</keyword>
<dbReference type="Proteomes" id="UP001164746">
    <property type="component" value="Chromosome 12"/>
</dbReference>
<feature type="non-terminal residue" evidence="6">
    <location>
        <position position="132"/>
    </location>
</feature>
<evidence type="ECO:0000256" key="4">
    <source>
        <dbReference type="ARBA" id="ARBA00023204"/>
    </source>
</evidence>
<name>A0ABY7FFC6_MYAAR</name>
<dbReference type="SUPFAM" id="SSF52141">
    <property type="entry name" value="Uracil-DNA glycosylase-like"/>
    <property type="match status" value="1"/>
</dbReference>
<gene>
    <name evidence="6" type="ORF">MAR_014857</name>
</gene>
<accession>A0ABY7FFC6</accession>
<proteinExistence type="inferred from homology"/>
<dbReference type="InterPro" id="IPR002043">
    <property type="entry name" value="UDG_fam1"/>
</dbReference>
<evidence type="ECO:0000313" key="7">
    <source>
        <dbReference type="Proteomes" id="UP001164746"/>
    </source>
</evidence>
<keyword evidence="4" id="KW-0234">DNA repair</keyword>
<keyword evidence="7" id="KW-1185">Reference proteome</keyword>
<evidence type="ECO:0000256" key="2">
    <source>
        <dbReference type="ARBA" id="ARBA00022763"/>
    </source>
</evidence>
<dbReference type="CDD" id="cd10027">
    <property type="entry name" value="UDG-F1-like"/>
    <property type="match status" value="1"/>
</dbReference>
<reference evidence="6" key="1">
    <citation type="submission" date="2022-11" db="EMBL/GenBank/DDBJ databases">
        <title>Centuries of genome instability and evolution in soft-shell clam transmissible cancer (bioRxiv).</title>
        <authorList>
            <person name="Hart S.F.M."/>
            <person name="Yonemitsu M.A."/>
            <person name="Giersch R.M."/>
            <person name="Beal B.F."/>
            <person name="Arriagada G."/>
            <person name="Davis B.W."/>
            <person name="Ostrander E.A."/>
            <person name="Goff S.P."/>
            <person name="Metzger M.J."/>
        </authorList>
    </citation>
    <scope>NUCLEOTIDE SEQUENCE</scope>
    <source>
        <strain evidence="6">MELC-2E11</strain>
        <tissue evidence="6">Siphon/mantle</tissue>
    </source>
</reference>
<dbReference type="EMBL" id="CP111023">
    <property type="protein sequence ID" value="WAR20883.1"/>
    <property type="molecule type" value="Genomic_DNA"/>
</dbReference>
<dbReference type="Gene3D" id="3.40.470.10">
    <property type="entry name" value="Uracil-DNA glycosylase-like domain"/>
    <property type="match status" value="1"/>
</dbReference>
<protein>
    <submittedName>
        <fullName evidence="6">UNG-like protein</fullName>
    </submittedName>
</protein>
<dbReference type="PANTHER" id="PTHR11264:SF0">
    <property type="entry name" value="URACIL-DNA GLYCOSYLASE"/>
    <property type="match status" value="1"/>
</dbReference>
<dbReference type="PANTHER" id="PTHR11264">
    <property type="entry name" value="URACIL-DNA GLYCOSYLASE"/>
    <property type="match status" value="1"/>
</dbReference>
<comment type="similarity">
    <text evidence="1">Belongs to the uracil-DNA glycosylase (UDG) superfamily. UNG family.</text>
</comment>
<keyword evidence="3" id="KW-0378">Hydrolase</keyword>
<dbReference type="Pfam" id="PF03167">
    <property type="entry name" value="UDG"/>
    <property type="match status" value="1"/>
</dbReference>
<organism evidence="6 7">
    <name type="scientific">Mya arenaria</name>
    <name type="common">Soft-shell clam</name>
    <dbReference type="NCBI Taxonomy" id="6604"/>
    <lineage>
        <taxon>Eukaryota</taxon>
        <taxon>Metazoa</taxon>
        <taxon>Spiralia</taxon>
        <taxon>Lophotrochozoa</taxon>
        <taxon>Mollusca</taxon>
        <taxon>Bivalvia</taxon>
        <taxon>Autobranchia</taxon>
        <taxon>Heteroconchia</taxon>
        <taxon>Euheterodonta</taxon>
        <taxon>Imparidentia</taxon>
        <taxon>Neoheterodontei</taxon>
        <taxon>Myida</taxon>
        <taxon>Myoidea</taxon>
        <taxon>Myidae</taxon>
        <taxon>Mya</taxon>
    </lineage>
</organism>
<feature type="domain" description="Uracil-DNA glycosylase-like" evidence="5">
    <location>
        <begin position="23"/>
        <end position="129"/>
    </location>
</feature>
<evidence type="ECO:0000256" key="3">
    <source>
        <dbReference type="ARBA" id="ARBA00022801"/>
    </source>
</evidence>
<evidence type="ECO:0000259" key="5">
    <source>
        <dbReference type="Pfam" id="PF03167"/>
    </source>
</evidence>
<dbReference type="InterPro" id="IPR005122">
    <property type="entry name" value="Uracil-DNA_glycosylase-like"/>
</dbReference>
<evidence type="ECO:0000256" key="1">
    <source>
        <dbReference type="ARBA" id="ARBA00008184"/>
    </source>
</evidence>
<dbReference type="InterPro" id="IPR036895">
    <property type="entry name" value="Uracil-DNA_glycosylase-like_sf"/>
</dbReference>
<feature type="non-terminal residue" evidence="6">
    <location>
        <position position="1"/>
    </location>
</feature>
<sequence>GMASKLPNTLLVNVGESWRPFLEAEFSLAFSVPTNVTPPPPPSLVNIFNELEQDIPSFRRPAHGYLQGWAEQGVLMLNSVLTVREGVEASHTGKGWEQFTDAVIAYLNNNKNGLVFVMWGLYAQKKAARIDK</sequence>